<feature type="compositionally biased region" description="Basic and acidic residues" evidence="1">
    <location>
        <begin position="405"/>
        <end position="414"/>
    </location>
</feature>
<sequence>MASPLGAGAYYHEYRTTNQHFSVHQQREPTDTVVNRTQDKGGYSTNFSITKYHTVSYEPPPLQRTMAVKNQPKPIHERTHTEQHRYQPEVVGCGEAYVKTRAPALGYGRNNQGVPDVVPQNPGERQLNHLVLEKAKKSHPTDAENHGTGPTRFSTSMKHAYTAPENQPTAEPPSGRVRPRESNGFTTNIPASIRPFTPPEDYAPLPTHGPHSKPYYPFSTSHKGSMNQSVHVWARPDDPLPQDAKLSVCPTPGPRHWRGGAVVPTNLKELSPYEPPSGKHPTVLKNVKVKDPVEYAFLTDPTHVGKPSSSVHTVLPETHVDSLVQFQASRAPDKSAGFESNFSHHPHHRYRPGPEERSEAATTFDHKKMGHSLTKFPDHAGPHPTVVSGYGRSVFASDSSPTKGGMKEAKELHPSVKKQMMKSHPYLFESRPCTERA</sequence>
<protein>
    <submittedName>
        <fullName evidence="2">Uncharacterized protein</fullName>
    </submittedName>
</protein>
<feature type="region of interest" description="Disordered" evidence="1">
    <location>
        <begin position="162"/>
        <end position="181"/>
    </location>
</feature>
<accession>A0AAE0FZX5</accession>
<name>A0AAE0FZX5_9CHLO</name>
<evidence type="ECO:0000313" key="3">
    <source>
        <dbReference type="Proteomes" id="UP001190700"/>
    </source>
</evidence>
<proteinExistence type="predicted"/>
<organism evidence="2 3">
    <name type="scientific">Cymbomonas tetramitiformis</name>
    <dbReference type="NCBI Taxonomy" id="36881"/>
    <lineage>
        <taxon>Eukaryota</taxon>
        <taxon>Viridiplantae</taxon>
        <taxon>Chlorophyta</taxon>
        <taxon>Pyramimonadophyceae</taxon>
        <taxon>Pyramimonadales</taxon>
        <taxon>Pyramimonadaceae</taxon>
        <taxon>Cymbomonas</taxon>
    </lineage>
</organism>
<comment type="caution">
    <text evidence="2">The sequence shown here is derived from an EMBL/GenBank/DDBJ whole genome shotgun (WGS) entry which is preliminary data.</text>
</comment>
<evidence type="ECO:0000256" key="1">
    <source>
        <dbReference type="SAM" id="MobiDB-lite"/>
    </source>
</evidence>
<dbReference type="EMBL" id="LGRX02011446">
    <property type="protein sequence ID" value="KAK3268963.1"/>
    <property type="molecule type" value="Genomic_DNA"/>
</dbReference>
<reference evidence="2 3" key="1">
    <citation type="journal article" date="2015" name="Genome Biol. Evol.">
        <title>Comparative Genomics of a Bacterivorous Green Alga Reveals Evolutionary Causalities and Consequences of Phago-Mixotrophic Mode of Nutrition.</title>
        <authorList>
            <person name="Burns J.A."/>
            <person name="Paasch A."/>
            <person name="Narechania A."/>
            <person name="Kim E."/>
        </authorList>
    </citation>
    <scope>NUCLEOTIDE SEQUENCE [LARGE SCALE GENOMIC DNA]</scope>
    <source>
        <strain evidence="2 3">PLY_AMNH</strain>
    </source>
</reference>
<feature type="region of interest" description="Disordered" evidence="1">
    <location>
        <begin position="334"/>
        <end position="355"/>
    </location>
</feature>
<evidence type="ECO:0000313" key="2">
    <source>
        <dbReference type="EMBL" id="KAK3268963.1"/>
    </source>
</evidence>
<gene>
    <name evidence="2" type="ORF">CYMTET_22563</name>
</gene>
<feature type="region of interest" description="Disordered" evidence="1">
    <location>
        <begin position="397"/>
        <end position="437"/>
    </location>
</feature>
<dbReference type="AlphaFoldDB" id="A0AAE0FZX5"/>
<keyword evidence="3" id="KW-1185">Reference proteome</keyword>
<dbReference type="Proteomes" id="UP001190700">
    <property type="component" value="Unassembled WGS sequence"/>
</dbReference>